<dbReference type="Proteomes" id="UP000316095">
    <property type="component" value="Unassembled WGS sequence"/>
</dbReference>
<organism evidence="1 2">
    <name type="scientific">Rubinisphaera italica</name>
    <dbReference type="NCBI Taxonomy" id="2527969"/>
    <lineage>
        <taxon>Bacteria</taxon>
        <taxon>Pseudomonadati</taxon>
        <taxon>Planctomycetota</taxon>
        <taxon>Planctomycetia</taxon>
        <taxon>Planctomycetales</taxon>
        <taxon>Planctomycetaceae</taxon>
        <taxon>Rubinisphaera</taxon>
    </lineage>
</organism>
<dbReference type="OrthoDB" id="9797435at2"/>
<keyword evidence="2" id="KW-1185">Reference proteome</keyword>
<sequence length="79" mass="8964">MKCKQKQQPVHEIRLGAVKAAIWENETSAGLRHNVTISRLYKDGDEWRNTDSFGRDDLPLVAKVVDQAHSWIFELGATS</sequence>
<reference evidence="1 2" key="1">
    <citation type="submission" date="2019-02" db="EMBL/GenBank/DDBJ databases">
        <title>Deep-cultivation of Planctomycetes and their phenomic and genomic characterization uncovers novel biology.</title>
        <authorList>
            <person name="Wiegand S."/>
            <person name="Jogler M."/>
            <person name="Boedeker C."/>
            <person name="Pinto D."/>
            <person name="Vollmers J."/>
            <person name="Rivas-Marin E."/>
            <person name="Kohn T."/>
            <person name="Peeters S.H."/>
            <person name="Heuer A."/>
            <person name="Rast P."/>
            <person name="Oberbeckmann S."/>
            <person name="Bunk B."/>
            <person name="Jeske O."/>
            <person name="Meyerdierks A."/>
            <person name="Storesund J.E."/>
            <person name="Kallscheuer N."/>
            <person name="Luecker S."/>
            <person name="Lage O.M."/>
            <person name="Pohl T."/>
            <person name="Merkel B.J."/>
            <person name="Hornburger P."/>
            <person name="Mueller R.-W."/>
            <person name="Bruemmer F."/>
            <person name="Labrenz M."/>
            <person name="Spormann A.M."/>
            <person name="Op Den Camp H."/>
            <person name="Overmann J."/>
            <person name="Amann R."/>
            <person name="Jetten M.S.M."/>
            <person name="Mascher T."/>
            <person name="Medema M.H."/>
            <person name="Devos D.P."/>
            <person name="Kaster A.-K."/>
            <person name="Ovreas L."/>
            <person name="Rohde M."/>
            <person name="Galperin M.Y."/>
            <person name="Jogler C."/>
        </authorList>
    </citation>
    <scope>NUCLEOTIDE SEQUENCE [LARGE SCALE GENOMIC DNA]</scope>
    <source>
        <strain evidence="1 2">Pan54</strain>
    </source>
</reference>
<comment type="caution">
    <text evidence="1">The sequence shown here is derived from an EMBL/GenBank/DDBJ whole genome shotgun (WGS) entry which is preliminary data.</text>
</comment>
<accession>A0A5C5XG63</accession>
<evidence type="ECO:0000313" key="1">
    <source>
        <dbReference type="EMBL" id="TWT60832.1"/>
    </source>
</evidence>
<dbReference type="AlphaFoldDB" id="A0A5C5XG63"/>
<proteinExistence type="predicted"/>
<evidence type="ECO:0000313" key="2">
    <source>
        <dbReference type="Proteomes" id="UP000316095"/>
    </source>
</evidence>
<gene>
    <name evidence="1" type="ORF">Pan54_15590</name>
</gene>
<dbReference type="EMBL" id="SJPG01000001">
    <property type="protein sequence ID" value="TWT60832.1"/>
    <property type="molecule type" value="Genomic_DNA"/>
</dbReference>
<protein>
    <submittedName>
        <fullName evidence="1">Uncharacterized protein</fullName>
    </submittedName>
</protein>
<name>A0A5C5XG63_9PLAN</name>
<dbReference type="RefSeq" id="WP_146502898.1">
    <property type="nucleotide sequence ID" value="NZ_SJPG01000001.1"/>
</dbReference>